<keyword evidence="5 8" id="KW-0472">Membrane</keyword>
<name>A0A2H1VMJ6_SPOFR</name>
<evidence type="ECO:0000256" key="5">
    <source>
        <dbReference type="ARBA" id="ARBA00023136"/>
    </source>
</evidence>
<evidence type="ECO:0000256" key="2">
    <source>
        <dbReference type="ARBA" id="ARBA00022475"/>
    </source>
</evidence>
<dbReference type="GO" id="GO:0005886">
    <property type="term" value="C:plasma membrane"/>
    <property type="evidence" value="ECO:0007669"/>
    <property type="project" value="UniProtKB-SubCell"/>
</dbReference>
<accession>A0A2H1VMJ6</accession>
<keyword evidence="9" id="KW-0732">Signal</keyword>
<evidence type="ECO:0000256" key="7">
    <source>
        <dbReference type="ARBA" id="ARBA00023180"/>
    </source>
</evidence>
<keyword evidence="4 8" id="KW-1133">Transmembrane helix</keyword>
<evidence type="ECO:0000256" key="8">
    <source>
        <dbReference type="SAM" id="Phobius"/>
    </source>
</evidence>
<dbReference type="AlphaFoldDB" id="A0A2H1VMJ6"/>
<comment type="subcellular location">
    <subcellularLocation>
        <location evidence="1">Cell membrane</location>
        <topology evidence="1">Multi-pass membrane protein</topology>
    </subcellularLocation>
</comment>
<evidence type="ECO:0000256" key="9">
    <source>
        <dbReference type="SAM" id="SignalP"/>
    </source>
</evidence>
<evidence type="ECO:0000256" key="3">
    <source>
        <dbReference type="ARBA" id="ARBA00022692"/>
    </source>
</evidence>
<dbReference type="SUPFAM" id="SSF53850">
    <property type="entry name" value="Periplasmic binding protein-like II"/>
    <property type="match status" value="1"/>
</dbReference>
<feature type="transmembrane region" description="Helical" evidence="8">
    <location>
        <begin position="376"/>
        <end position="395"/>
    </location>
</feature>
<feature type="signal peptide" evidence="9">
    <location>
        <begin position="1"/>
        <end position="16"/>
    </location>
</feature>
<keyword evidence="3 8" id="KW-0812">Transmembrane</keyword>
<feature type="transmembrane region" description="Helical" evidence="8">
    <location>
        <begin position="569"/>
        <end position="588"/>
    </location>
</feature>
<dbReference type="EMBL" id="ODYU01003362">
    <property type="protein sequence ID" value="SOQ42027.1"/>
    <property type="molecule type" value="Genomic_DNA"/>
</dbReference>
<keyword evidence="2" id="KW-1003">Cell membrane</keyword>
<keyword evidence="7" id="KW-0325">Glycoprotein</keyword>
<evidence type="ECO:0000256" key="4">
    <source>
        <dbReference type="ARBA" id="ARBA00022989"/>
    </source>
</evidence>
<evidence type="ECO:0000256" key="6">
    <source>
        <dbReference type="ARBA" id="ARBA00023170"/>
    </source>
</evidence>
<dbReference type="PANTHER" id="PTHR42643">
    <property type="entry name" value="IONOTROPIC RECEPTOR 20A-RELATED"/>
    <property type="match status" value="1"/>
</dbReference>
<proteinExistence type="predicted"/>
<evidence type="ECO:0000313" key="10">
    <source>
        <dbReference type="EMBL" id="SOQ42027.1"/>
    </source>
</evidence>
<keyword evidence="6" id="KW-0675">Receptor</keyword>
<dbReference type="Gene3D" id="3.40.190.10">
    <property type="entry name" value="Periplasmic binding protein-like II"/>
    <property type="match status" value="1"/>
</dbReference>
<dbReference type="InterPro" id="IPR052192">
    <property type="entry name" value="Insect_Ionotropic_Sensory_Rcpt"/>
</dbReference>
<sequence>MLVTYYLFFMLYIGQSQIIPKDHIKNEDLIQCVSTILTKYFMELSEISHVSMETDDEDLLKVIHAKEILSLVTRTPDYKLETENRGYLITSKNVTVFTTYFEYLIMESYWNPYARFLIVIESLENDELRDIFDVFLRSHANNILIVNGTDDAHLYTYNPFDKYACGRYYTEIISLGLCSQTSENLYPDKLVTGLKNCTFRASLGHRPPFTINPQKSEDIKTIIGSEEYIFEVLSKKAGFNVIYNYSYDANQYSSVFPNMTASGPMIMLQNNETDVIFGGMMMVVSRAEAFTYLCGYHDYNDELQFVVKTAPLVPIWKTVYTEFDPTVWMLLLLTFVAYTLMMVFLLQAKDKGQIALELLDNLLQHSRDIIRTRMMMLKYILIVWVWFAYLINTFYQSSLVSLTTDPNKQYQVSNEEDLIKYDYQPCFSMSLKKFLSTELENALLKKHSSSIYDKVGCNTTLNAIITVSRTQKLYSLIPNYVFWYNKPKLNDEWGNTMIYRFDKPYAKFLFGFYFYKGFPISHELRMNVLRLRENGLADKSLKDHYYAGFVKQRFAKKEFQVRFCLPWCVYATGCITSSIAFLIEHLYVHYKKRRRF</sequence>
<gene>
    <name evidence="10" type="primary">SFRICE003511.2</name>
    <name evidence="10" type="ORF">SFRICE_003511.2</name>
</gene>
<reference evidence="10" key="1">
    <citation type="submission" date="2016-07" db="EMBL/GenBank/DDBJ databases">
        <authorList>
            <person name="Bretaudeau A."/>
        </authorList>
    </citation>
    <scope>NUCLEOTIDE SEQUENCE</scope>
    <source>
        <strain evidence="10">Rice</strain>
        <tissue evidence="10">Whole body</tissue>
    </source>
</reference>
<dbReference type="PANTHER" id="PTHR42643:SF30">
    <property type="entry name" value="IONOTROPIC RECEPTOR 40A-RELATED"/>
    <property type="match status" value="1"/>
</dbReference>
<evidence type="ECO:0000256" key="1">
    <source>
        <dbReference type="ARBA" id="ARBA00004651"/>
    </source>
</evidence>
<organism evidence="10">
    <name type="scientific">Spodoptera frugiperda</name>
    <name type="common">Fall armyworm</name>
    <dbReference type="NCBI Taxonomy" id="7108"/>
    <lineage>
        <taxon>Eukaryota</taxon>
        <taxon>Metazoa</taxon>
        <taxon>Ecdysozoa</taxon>
        <taxon>Arthropoda</taxon>
        <taxon>Hexapoda</taxon>
        <taxon>Insecta</taxon>
        <taxon>Pterygota</taxon>
        <taxon>Neoptera</taxon>
        <taxon>Endopterygota</taxon>
        <taxon>Lepidoptera</taxon>
        <taxon>Glossata</taxon>
        <taxon>Ditrysia</taxon>
        <taxon>Noctuoidea</taxon>
        <taxon>Noctuidae</taxon>
        <taxon>Amphipyrinae</taxon>
        <taxon>Spodoptera</taxon>
    </lineage>
</organism>
<protein>
    <submittedName>
        <fullName evidence="10">SFRICE003511.2</fullName>
    </submittedName>
</protein>
<feature type="chain" id="PRO_5013803092" evidence="9">
    <location>
        <begin position="17"/>
        <end position="596"/>
    </location>
</feature>
<feature type="transmembrane region" description="Helical" evidence="8">
    <location>
        <begin position="327"/>
        <end position="346"/>
    </location>
</feature>